<dbReference type="Gene3D" id="1.20.58.520">
    <property type="entry name" value="Amidohydrolase"/>
    <property type="match status" value="1"/>
</dbReference>
<name>A0A917WUD4_9ACTN</name>
<dbReference type="InterPro" id="IPR032466">
    <property type="entry name" value="Metal_Hydrolase"/>
</dbReference>
<evidence type="ECO:0000259" key="1">
    <source>
        <dbReference type="Pfam" id="PF01979"/>
    </source>
</evidence>
<accession>A0A917WUD4</accession>
<dbReference type="InterPro" id="IPR051781">
    <property type="entry name" value="Metallo-dep_Hydrolase"/>
</dbReference>
<protein>
    <submittedName>
        <fullName evidence="2">Amidohydrolase</fullName>
    </submittedName>
</protein>
<dbReference type="SUPFAM" id="SSF51556">
    <property type="entry name" value="Metallo-dependent hydrolases"/>
    <property type="match status" value="1"/>
</dbReference>
<gene>
    <name evidence="2" type="ORF">GCM10007977_034940</name>
</gene>
<dbReference type="PANTHER" id="PTHR43135">
    <property type="entry name" value="ALPHA-D-RIBOSE 1-METHYLPHOSPHONATE 5-TRIPHOSPHATE DIPHOSPHATASE"/>
    <property type="match status" value="1"/>
</dbReference>
<dbReference type="Gene3D" id="3.30.110.90">
    <property type="entry name" value="Amidohydrolase"/>
    <property type="match status" value="1"/>
</dbReference>
<dbReference type="Gene3D" id="2.30.40.10">
    <property type="entry name" value="Urease, subunit C, domain 1"/>
    <property type="match status" value="1"/>
</dbReference>
<dbReference type="Gene3D" id="3.40.50.10910">
    <property type="entry name" value="Amidohydrolase"/>
    <property type="match status" value="1"/>
</dbReference>
<feature type="domain" description="Amidohydrolase-related" evidence="1">
    <location>
        <begin position="46"/>
        <end position="347"/>
    </location>
</feature>
<dbReference type="Pfam" id="PF01979">
    <property type="entry name" value="Amidohydro_1"/>
    <property type="match status" value="1"/>
</dbReference>
<evidence type="ECO:0000313" key="2">
    <source>
        <dbReference type="EMBL" id="GGM30674.1"/>
    </source>
</evidence>
<dbReference type="PANTHER" id="PTHR43135:SF3">
    <property type="entry name" value="ALPHA-D-RIBOSE 1-METHYLPHOSPHONATE 5-TRIPHOSPHATE DIPHOSPHATASE"/>
    <property type="match status" value="1"/>
</dbReference>
<dbReference type="InterPro" id="IPR011059">
    <property type="entry name" value="Metal-dep_hydrolase_composite"/>
</dbReference>
<dbReference type="RefSeq" id="WP_190250903.1">
    <property type="nucleotide sequence ID" value="NZ_BMPI01000015.1"/>
</dbReference>
<reference evidence="2" key="1">
    <citation type="journal article" date="2014" name="Int. J. Syst. Evol. Microbiol.">
        <title>Complete genome sequence of Corynebacterium casei LMG S-19264T (=DSM 44701T), isolated from a smear-ripened cheese.</title>
        <authorList>
            <consortium name="US DOE Joint Genome Institute (JGI-PGF)"/>
            <person name="Walter F."/>
            <person name="Albersmeier A."/>
            <person name="Kalinowski J."/>
            <person name="Ruckert C."/>
        </authorList>
    </citation>
    <scope>NUCLEOTIDE SEQUENCE</scope>
    <source>
        <strain evidence="2">JCM 19831</strain>
    </source>
</reference>
<organism evidence="2 3">
    <name type="scientific">Dactylosporangium sucinum</name>
    <dbReference type="NCBI Taxonomy" id="1424081"/>
    <lineage>
        <taxon>Bacteria</taxon>
        <taxon>Bacillati</taxon>
        <taxon>Actinomycetota</taxon>
        <taxon>Actinomycetes</taxon>
        <taxon>Micromonosporales</taxon>
        <taxon>Micromonosporaceae</taxon>
        <taxon>Dactylosporangium</taxon>
    </lineage>
</organism>
<dbReference type="SUPFAM" id="SSF51338">
    <property type="entry name" value="Composite domain of metallo-dependent hydrolases"/>
    <property type="match status" value="1"/>
</dbReference>
<comment type="caution">
    <text evidence="2">The sequence shown here is derived from an EMBL/GenBank/DDBJ whole genome shotgun (WGS) entry which is preliminary data.</text>
</comment>
<reference evidence="2" key="2">
    <citation type="submission" date="2020-09" db="EMBL/GenBank/DDBJ databases">
        <authorList>
            <person name="Sun Q."/>
            <person name="Ohkuma M."/>
        </authorList>
    </citation>
    <scope>NUCLEOTIDE SEQUENCE</scope>
    <source>
        <strain evidence="2">JCM 19831</strain>
    </source>
</reference>
<evidence type="ECO:0000313" key="3">
    <source>
        <dbReference type="Proteomes" id="UP000642070"/>
    </source>
</evidence>
<keyword evidence="3" id="KW-1185">Reference proteome</keyword>
<dbReference type="GO" id="GO:0016810">
    <property type="term" value="F:hydrolase activity, acting on carbon-nitrogen (but not peptide) bonds"/>
    <property type="evidence" value="ECO:0007669"/>
    <property type="project" value="InterPro"/>
</dbReference>
<dbReference type="AlphaFoldDB" id="A0A917WUD4"/>
<sequence length="360" mass="37634">MRTLIANVRVFDGHGLRPPGSVVVDGDRFGSGTEGDRVIDGAGATALPGLIDAHLHLEGRESLDRLVRAGVTTALDMGNGPMDKFDALRYTRGLTDVRTAGVIAAAPGSMHAHIPFLRDHLVHGVQDAEAFVAGRLAEGADYVKIVVGNPEPSHDQATLDAITAAAHRHRKLVVAHAISMEAYRMALEAGVDVFTHVPLDRPLDEDTAARIAAEGRAMVPTLIMMAGVVAAGPGFPARYEAAEESVAVAHRAGVPIIAGTDANSAPEVWANPPFGEALHRELELLAAAGLSPAETLRAATSRPAERFGLTDRGAIRPGLRADLVLVDGDPLADLGSTRAVTRVWCGGVEHTPAELARAAG</sequence>
<dbReference type="EMBL" id="BMPI01000015">
    <property type="protein sequence ID" value="GGM30674.1"/>
    <property type="molecule type" value="Genomic_DNA"/>
</dbReference>
<dbReference type="InterPro" id="IPR006680">
    <property type="entry name" value="Amidohydro-rel"/>
</dbReference>
<proteinExistence type="predicted"/>
<dbReference type="Proteomes" id="UP000642070">
    <property type="component" value="Unassembled WGS sequence"/>
</dbReference>